<gene>
    <name evidence="1" type="ORF">TMSB3V08_LOCUS10679</name>
</gene>
<sequence>MSKNIAYSVQDDVDHVIRINTLDRESSEQVCNTNESENFNMDKSKNLDLDHICDTFEPPLAIPLNLKSLCSFILPPADEGIISAVVLSKWDDIMGPQTMLHTPTDPIHWQSWLVISITTVSFNCGICVDNGFGAWLLFFANYFFRKIVLPGSPFLDRLFCGNNFGTGLIDSWKERRVGAGAWSQGLRKSCRGGRDSGNLEDREIGLDREGARKEGDSIPNVSECKVLGLQFYNQLGYDSSSRFEPSSSSSFVPGCGQPVPASVIGTTHSLVETGTAVPTVFLVAGIRE</sequence>
<proteinExistence type="predicted"/>
<dbReference type="AlphaFoldDB" id="A0A7R9EJU0"/>
<dbReference type="EMBL" id="OB797027">
    <property type="protein sequence ID" value="CAD7434016.1"/>
    <property type="molecule type" value="Genomic_DNA"/>
</dbReference>
<accession>A0A7R9EJU0</accession>
<name>A0A7R9EJU0_9NEOP</name>
<reference evidence="1" key="1">
    <citation type="submission" date="2020-11" db="EMBL/GenBank/DDBJ databases">
        <authorList>
            <person name="Tran Van P."/>
        </authorList>
    </citation>
    <scope>NUCLEOTIDE SEQUENCE</scope>
</reference>
<protein>
    <submittedName>
        <fullName evidence="1">Uncharacterized protein</fullName>
    </submittedName>
</protein>
<evidence type="ECO:0000313" key="1">
    <source>
        <dbReference type="EMBL" id="CAD7434016.1"/>
    </source>
</evidence>
<organism evidence="1">
    <name type="scientific">Timema monikensis</name>
    <dbReference type="NCBI Taxonomy" id="170555"/>
    <lineage>
        <taxon>Eukaryota</taxon>
        <taxon>Metazoa</taxon>
        <taxon>Ecdysozoa</taxon>
        <taxon>Arthropoda</taxon>
        <taxon>Hexapoda</taxon>
        <taxon>Insecta</taxon>
        <taxon>Pterygota</taxon>
        <taxon>Neoptera</taxon>
        <taxon>Polyneoptera</taxon>
        <taxon>Phasmatodea</taxon>
        <taxon>Timematodea</taxon>
        <taxon>Timematoidea</taxon>
        <taxon>Timematidae</taxon>
        <taxon>Timema</taxon>
    </lineage>
</organism>